<sequence>MTAGKTETVKGKGEKKELWRWSESRWTNPDIDWKKGEIVSAGIDIGSVSTQCVIMVDGELYAYASLRSGSSSDVSAERGSVKALEGTGMTIQDWDYCVGTGYGRVNIPMSKRAITEIACHGRGANWMYGPSIRTILDMGGQDCKVIRIDEKGKLLNFVMNDKCAAGAGRGMEVFADFVGVPVTEVGERSFDVDEEPDPVSSTCTIFAKSEAAGLLKEGWDVNKVLAAYSSATAHRVVELMDRVGLEEKLAITGGISKNRGVSDRIAKYCGMEFVPKIWHNSEYEKKQIPFDTQTAGAIGAALFAKALAEKEKGK</sequence>
<name>A0A5K7ZCC4_9BACT</name>
<reference evidence="6 7" key="1">
    <citation type="submission" date="2019-11" db="EMBL/GenBank/DDBJ databases">
        <title>Comparative genomics of hydrocarbon-degrading Desulfosarcina strains.</title>
        <authorList>
            <person name="Watanabe M."/>
            <person name="Kojima H."/>
            <person name="Fukui M."/>
        </authorList>
    </citation>
    <scope>NUCLEOTIDE SEQUENCE [LARGE SCALE GENOMIC DNA]</scope>
    <source>
        <strain evidence="6 7">PP31</strain>
    </source>
</reference>
<evidence type="ECO:0000256" key="1">
    <source>
        <dbReference type="ARBA" id="ARBA00001966"/>
    </source>
</evidence>
<dbReference type="SUPFAM" id="SSF53067">
    <property type="entry name" value="Actin-like ATPase domain"/>
    <property type="match status" value="1"/>
</dbReference>
<dbReference type="CDD" id="cd24106">
    <property type="entry name" value="ASKHA_NBD_benz_CoA_BzdQ"/>
    <property type="match status" value="1"/>
</dbReference>
<dbReference type="Proteomes" id="UP000427769">
    <property type="component" value="Chromosome"/>
</dbReference>
<organism evidence="6 7">
    <name type="scientific">Desulfosarcina widdelii</name>
    <dbReference type="NCBI Taxonomy" id="947919"/>
    <lineage>
        <taxon>Bacteria</taxon>
        <taxon>Pseudomonadati</taxon>
        <taxon>Thermodesulfobacteriota</taxon>
        <taxon>Desulfobacteria</taxon>
        <taxon>Desulfobacterales</taxon>
        <taxon>Desulfosarcinaceae</taxon>
        <taxon>Desulfosarcina</taxon>
    </lineage>
</organism>
<evidence type="ECO:0000256" key="3">
    <source>
        <dbReference type="ARBA" id="ARBA00023004"/>
    </source>
</evidence>
<keyword evidence="3" id="KW-0408">Iron</keyword>
<evidence type="ECO:0000256" key="4">
    <source>
        <dbReference type="ARBA" id="ARBA00023014"/>
    </source>
</evidence>
<dbReference type="InterPro" id="IPR002731">
    <property type="entry name" value="ATPase_BadF"/>
</dbReference>
<evidence type="ECO:0000259" key="5">
    <source>
        <dbReference type="Pfam" id="PF01869"/>
    </source>
</evidence>
<dbReference type="Pfam" id="PF01869">
    <property type="entry name" value="BcrAD_BadFG"/>
    <property type="match status" value="1"/>
</dbReference>
<evidence type="ECO:0000256" key="2">
    <source>
        <dbReference type="ARBA" id="ARBA00022723"/>
    </source>
</evidence>
<keyword evidence="2" id="KW-0479">Metal-binding</keyword>
<proteinExistence type="predicted"/>
<dbReference type="OrthoDB" id="9177882at2"/>
<keyword evidence="4" id="KW-0411">Iron-sulfur</keyword>
<dbReference type="Gene3D" id="3.30.420.40">
    <property type="match status" value="2"/>
</dbReference>
<feature type="domain" description="ATPase BadF/BadG/BcrA/BcrD type" evidence="5">
    <location>
        <begin position="42"/>
        <end position="304"/>
    </location>
</feature>
<dbReference type="EMBL" id="AP021875">
    <property type="protein sequence ID" value="BBO77819.1"/>
    <property type="molecule type" value="Genomic_DNA"/>
</dbReference>
<accession>A0A5K7ZCC4</accession>
<dbReference type="NCBIfam" id="TIGR00241">
    <property type="entry name" value="CoA_E_activ"/>
    <property type="match status" value="1"/>
</dbReference>
<dbReference type="AlphaFoldDB" id="A0A5K7ZCC4"/>
<dbReference type="InterPro" id="IPR008275">
    <property type="entry name" value="CoA_E_activase_dom"/>
</dbReference>
<gene>
    <name evidence="6" type="ORF">DSCW_52360</name>
</gene>
<dbReference type="InterPro" id="IPR043129">
    <property type="entry name" value="ATPase_NBD"/>
</dbReference>
<protein>
    <recommendedName>
        <fullName evidence="5">ATPase BadF/BadG/BcrA/BcrD type domain-containing protein</fullName>
    </recommendedName>
</protein>
<evidence type="ECO:0000313" key="7">
    <source>
        <dbReference type="Proteomes" id="UP000427769"/>
    </source>
</evidence>
<dbReference type="RefSeq" id="WP_155306524.1">
    <property type="nucleotide sequence ID" value="NZ_AP021875.1"/>
</dbReference>
<comment type="cofactor">
    <cofactor evidence="1">
        <name>[4Fe-4S] cluster</name>
        <dbReference type="ChEBI" id="CHEBI:49883"/>
    </cofactor>
</comment>
<dbReference type="GO" id="GO:0051536">
    <property type="term" value="F:iron-sulfur cluster binding"/>
    <property type="evidence" value="ECO:0007669"/>
    <property type="project" value="UniProtKB-KW"/>
</dbReference>
<evidence type="ECO:0000313" key="6">
    <source>
        <dbReference type="EMBL" id="BBO77819.1"/>
    </source>
</evidence>
<dbReference type="GO" id="GO:0046872">
    <property type="term" value="F:metal ion binding"/>
    <property type="evidence" value="ECO:0007669"/>
    <property type="project" value="UniProtKB-KW"/>
</dbReference>
<dbReference type="InterPro" id="IPR051805">
    <property type="entry name" value="Dehydratase_Activator_Redct"/>
</dbReference>
<dbReference type="KEGG" id="dwd:DSCW_52360"/>
<dbReference type="PANTHER" id="PTHR32329:SF2">
    <property type="entry name" value="BIFUNCTIONAL PROTEIN [INCLUDES 2-HYDROXYACYL-COA DEHYDRATASE (N-TER) AND ITS ACTIVATOR DOMAIN (C_TERM)"/>
    <property type="match status" value="1"/>
</dbReference>
<keyword evidence="7" id="KW-1185">Reference proteome</keyword>
<dbReference type="PANTHER" id="PTHR32329">
    <property type="entry name" value="BIFUNCTIONAL PROTEIN [INCLUDES 2-HYDROXYACYL-COA DEHYDRATASE (N-TER) AND ITS ACTIVATOR DOMAIN (C_TERM)-RELATED"/>
    <property type="match status" value="1"/>
</dbReference>